<sequence length="1448" mass="162390">METKMGASILAFVVDVALSKVIAVASDLFNSLVDAVVSKVTTSASDQFNLARGWDNDLMEFRDKMKTLRGFLQDANEKNVSDDHALKSWLQRLRDIADEADDILEEVAYEGMQREVQKSKVRRLTSLDPSPRLFRQKMANRVADLNKRLVDIHLSADQLGLRPKLANMVPEPRGRAIPETHSFLSSQVFGRDEDVSKIVRSLVDSSSQHDLPVMIIVGMAGLGKTTIAKAVLKNDKIREHFGDNKMWVCVSENFDVKMILMEMLKSCGGSSSGDGDFGSKDIVMKKIQEKLREKNYLLILDDVWNEERQKWEDLRDCLLGISGSKGSRGKVLVTTRLEDVASVMALTDEHIHRPRLLKEDECWTIIKQRAFGDNLVPEGLEGIGKQIARRCKGVPLVASIIGAILQNKRDKGEWQAITENCVWDSLEKQEGILDIVKFNYDRLPTLALRQCFAFCSIFPKDFVMERKMLIQLWMAQGFLESPEEISNMAAEDIGDKYFRYLLSYSLFQDESRDDVTGSVESCKMHDLIHDFAQLISKSETLIVEEQPRSNISHDVRHLNLIDGRDMVPSILGDVAEKLQTLFSKHSFSNGVQVDLIRLRVLSLRGVYDAKQLPTCFGNLKRLRYLDISSTQIEELPKFISELFNLQTFRFMDCRSLKMPEGGIGDLINLKHIDFSDEERMPANLGRLTNLQTLPLFFVGTTEGRKIEELGSLRELKGRLKICKLELVASKSEAEGAKLKDKAVEHLIFCWSEGKGNQDKDEDVLEGLQPPSNIRRLRINGYGGRKLASWMLSLNNLVDLTIINCEMLHGIPDISGLLSLQRLHVRDCDEVTSWGDGDGAFTSLKQLSISGCGKLERVLVSGLSSLEELKIVYGWVINSIGDSLSSSTCLKHLHLESCPKLQSIPSLEGLVSLKTIIITICHELERLPSGLSSCTALEKLKIWGCSNLISIPEELKQLQSLVELVFRDCPKLKFIRLEGLVSLKTLDVIKCDELEHLPSGLSSCTALEILEIRECSNLVSIPEELKQLQSLVKLEFWGCPKLKFIPSLEGLVSLKTITISGCNELERLPSGLSSCTALEKLTIRGCSNLVSIPEELKQLQSLVELGFRDCPKLKFIRLEGLVSLKTVFITGCHELEHLPSGLPSCTALEKLQIWGCSNLVSIPEELKQLQSLVELNIEKCQNLRSFPEEILGSLASLKELGLGPFSEELKEFPDLSSTSSLEVLRLKGWGESLTLPHQIDRLTALRNLTIKSFNGVEKALLGNLSCLKTLEIQNCCRLTCLSGGLSSVEELGITNCPNLVSFQGELKELPSLTIVGCPKFVGFFTRLERLTIGPFSEELEEFPSLSSIPASLEDLTLTGWEKLTHLPQIQHLTTLKELSIVNFSGMESLPDWFNNLSSLQRLEIWNCPNKLKERCTKGSGPDWHKISHIPDIEINQEDMQYEDGYESED</sequence>
<evidence type="ECO:0000313" key="12">
    <source>
        <dbReference type="EMBL" id="GKV48280.1"/>
    </source>
</evidence>
<dbReference type="GO" id="GO:0005524">
    <property type="term" value="F:ATP binding"/>
    <property type="evidence" value="ECO:0007669"/>
    <property type="project" value="UniProtKB-KW"/>
</dbReference>
<evidence type="ECO:0000259" key="7">
    <source>
        <dbReference type="Pfam" id="PF00931"/>
    </source>
</evidence>
<dbReference type="PRINTS" id="PR00364">
    <property type="entry name" value="DISEASERSIST"/>
</dbReference>
<evidence type="ECO:0000256" key="2">
    <source>
        <dbReference type="ARBA" id="ARBA00022737"/>
    </source>
</evidence>
<keyword evidence="6" id="KW-0732">Signal</keyword>
<dbReference type="Gene3D" id="1.20.5.4130">
    <property type="match status" value="1"/>
</dbReference>
<dbReference type="Gene3D" id="1.10.8.430">
    <property type="entry name" value="Helical domain of apoptotic protease-activating factors"/>
    <property type="match status" value="1"/>
</dbReference>
<reference evidence="12 13" key="1">
    <citation type="journal article" date="2021" name="Commun. Biol.">
        <title>The genome of Shorea leprosula (Dipterocarpaceae) highlights the ecological relevance of drought in aseasonal tropical rainforests.</title>
        <authorList>
            <person name="Ng K.K.S."/>
            <person name="Kobayashi M.J."/>
            <person name="Fawcett J.A."/>
            <person name="Hatakeyama M."/>
            <person name="Paape T."/>
            <person name="Ng C.H."/>
            <person name="Ang C.C."/>
            <person name="Tnah L.H."/>
            <person name="Lee C.T."/>
            <person name="Nishiyama T."/>
            <person name="Sese J."/>
            <person name="O'Brien M.J."/>
            <person name="Copetti D."/>
            <person name="Mohd Noor M.I."/>
            <person name="Ong R.C."/>
            <person name="Putra M."/>
            <person name="Sireger I.Z."/>
            <person name="Indrioko S."/>
            <person name="Kosugi Y."/>
            <person name="Izuno A."/>
            <person name="Isagi Y."/>
            <person name="Lee S.L."/>
            <person name="Shimizu K.K."/>
        </authorList>
    </citation>
    <scope>NUCLEOTIDE SEQUENCE [LARGE SCALE GENOMIC DNA]</scope>
    <source>
        <strain evidence="12">214</strain>
    </source>
</reference>
<feature type="domain" description="Disease resistance protein At4g27190-like leucine-rich repeats" evidence="9">
    <location>
        <begin position="1068"/>
        <end position="1198"/>
    </location>
</feature>
<proteinExistence type="predicted"/>
<dbReference type="GO" id="GO:0006952">
    <property type="term" value="P:defense response"/>
    <property type="evidence" value="ECO:0007669"/>
    <property type="project" value="UniProtKB-KW"/>
</dbReference>
<organism evidence="12 13">
    <name type="scientific">Rubroshorea leprosula</name>
    <dbReference type="NCBI Taxonomy" id="152421"/>
    <lineage>
        <taxon>Eukaryota</taxon>
        <taxon>Viridiplantae</taxon>
        <taxon>Streptophyta</taxon>
        <taxon>Embryophyta</taxon>
        <taxon>Tracheophyta</taxon>
        <taxon>Spermatophyta</taxon>
        <taxon>Magnoliopsida</taxon>
        <taxon>eudicotyledons</taxon>
        <taxon>Gunneridae</taxon>
        <taxon>Pentapetalae</taxon>
        <taxon>rosids</taxon>
        <taxon>malvids</taxon>
        <taxon>Malvales</taxon>
        <taxon>Dipterocarpaceae</taxon>
        <taxon>Rubroshorea</taxon>
    </lineage>
</organism>
<dbReference type="PANTHER" id="PTHR36766">
    <property type="entry name" value="PLANT BROAD-SPECTRUM MILDEW RESISTANCE PROTEIN RPW8"/>
    <property type="match status" value="1"/>
</dbReference>
<feature type="signal peptide" evidence="6">
    <location>
        <begin position="1"/>
        <end position="19"/>
    </location>
</feature>
<protein>
    <recommendedName>
        <fullName evidence="14">Disease resistance protein RGA3</fullName>
    </recommendedName>
</protein>
<keyword evidence="5" id="KW-0067">ATP-binding</keyword>
<dbReference type="EMBL" id="BPVZ01000252">
    <property type="protein sequence ID" value="GKV48280.1"/>
    <property type="molecule type" value="Genomic_DNA"/>
</dbReference>
<dbReference type="Pfam" id="PF23559">
    <property type="entry name" value="WHD_DRP"/>
    <property type="match status" value="1"/>
</dbReference>
<comment type="caution">
    <text evidence="12">The sequence shown here is derived from an EMBL/GenBank/DDBJ whole genome shotgun (WGS) entry which is preliminary data.</text>
</comment>
<feature type="domain" description="Disease resistance N-terminal" evidence="8">
    <location>
        <begin position="33"/>
        <end position="122"/>
    </location>
</feature>
<evidence type="ECO:0000259" key="9">
    <source>
        <dbReference type="Pfam" id="PF23247"/>
    </source>
</evidence>
<dbReference type="InterPro" id="IPR058922">
    <property type="entry name" value="WHD_DRP"/>
</dbReference>
<dbReference type="Pfam" id="PF00931">
    <property type="entry name" value="NB-ARC"/>
    <property type="match status" value="1"/>
</dbReference>
<keyword evidence="2" id="KW-0677">Repeat</keyword>
<dbReference type="Gene3D" id="3.40.50.300">
    <property type="entry name" value="P-loop containing nucleotide triphosphate hydrolases"/>
    <property type="match status" value="1"/>
</dbReference>
<feature type="chain" id="PRO_5043988862" description="Disease resistance protein RGA3" evidence="6">
    <location>
        <begin position="20"/>
        <end position="1448"/>
    </location>
</feature>
<feature type="domain" description="NB-ARC" evidence="7">
    <location>
        <begin position="192"/>
        <end position="373"/>
    </location>
</feature>
<gene>
    <name evidence="12" type="ORF">SLEP1_g55102</name>
</gene>
<dbReference type="InterPro" id="IPR002182">
    <property type="entry name" value="NB-ARC"/>
</dbReference>
<evidence type="ECO:0000259" key="10">
    <source>
        <dbReference type="Pfam" id="PF23559"/>
    </source>
</evidence>
<dbReference type="InterPro" id="IPR057135">
    <property type="entry name" value="At4g27190-like_LRR"/>
</dbReference>
<dbReference type="Pfam" id="PF25019">
    <property type="entry name" value="LRR_R13L1-DRL21"/>
    <property type="match status" value="1"/>
</dbReference>
<accession>A0AAV5MEE7</accession>
<dbReference type="Proteomes" id="UP001054252">
    <property type="component" value="Unassembled WGS sequence"/>
</dbReference>
<name>A0AAV5MEE7_9ROSI</name>
<dbReference type="InterPro" id="IPR041118">
    <property type="entry name" value="Rx_N"/>
</dbReference>
<dbReference type="InterPro" id="IPR032675">
    <property type="entry name" value="LRR_dom_sf"/>
</dbReference>
<evidence type="ECO:0000313" key="13">
    <source>
        <dbReference type="Proteomes" id="UP001054252"/>
    </source>
</evidence>
<dbReference type="Pfam" id="PF23247">
    <property type="entry name" value="LRR_RPS2"/>
    <property type="match status" value="1"/>
</dbReference>
<evidence type="ECO:0000259" key="11">
    <source>
        <dbReference type="Pfam" id="PF25019"/>
    </source>
</evidence>
<keyword evidence="1" id="KW-0433">Leucine-rich repeat</keyword>
<dbReference type="SUPFAM" id="SSF52047">
    <property type="entry name" value="RNI-like"/>
    <property type="match status" value="2"/>
</dbReference>
<evidence type="ECO:0008006" key="14">
    <source>
        <dbReference type="Google" id="ProtNLM"/>
    </source>
</evidence>
<evidence type="ECO:0000256" key="4">
    <source>
        <dbReference type="ARBA" id="ARBA00022821"/>
    </source>
</evidence>
<dbReference type="InterPro" id="IPR056789">
    <property type="entry name" value="LRR_R13L1-DRL21"/>
</dbReference>
<keyword evidence="13" id="KW-1185">Reference proteome</keyword>
<keyword evidence="3" id="KW-0547">Nucleotide-binding</keyword>
<dbReference type="InterPro" id="IPR042197">
    <property type="entry name" value="Apaf_helical"/>
</dbReference>
<dbReference type="Gene3D" id="1.10.10.10">
    <property type="entry name" value="Winged helix-like DNA-binding domain superfamily/Winged helix DNA-binding domain"/>
    <property type="match status" value="1"/>
</dbReference>
<dbReference type="SUPFAM" id="SSF52540">
    <property type="entry name" value="P-loop containing nucleoside triphosphate hydrolases"/>
    <property type="match status" value="1"/>
</dbReference>
<evidence type="ECO:0000256" key="3">
    <source>
        <dbReference type="ARBA" id="ARBA00022741"/>
    </source>
</evidence>
<dbReference type="InterPro" id="IPR036388">
    <property type="entry name" value="WH-like_DNA-bd_sf"/>
</dbReference>
<dbReference type="GO" id="GO:0043531">
    <property type="term" value="F:ADP binding"/>
    <property type="evidence" value="ECO:0007669"/>
    <property type="project" value="InterPro"/>
</dbReference>
<dbReference type="FunFam" id="1.10.10.10:FF:000322">
    <property type="entry name" value="Probable disease resistance protein At1g63360"/>
    <property type="match status" value="1"/>
</dbReference>
<evidence type="ECO:0000259" key="8">
    <source>
        <dbReference type="Pfam" id="PF18052"/>
    </source>
</evidence>
<keyword evidence="4" id="KW-0611">Plant defense</keyword>
<dbReference type="InterPro" id="IPR027417">
    <property type="entry name" value="P-loop_NTPase"/>
</dbReference>
<feature type="domain" description="R13L1/DRL21-like LRR repeat region" evidence="11">
    <location>
        <begin position="706"/>
        <end position="827"/>
    </location>
</feature>
<evidence type="ECO:0000256" key="6">
    <source>
        <dbReference type="SAM" id="SignalP"/>
    </source>
</evidence>
<dbReference type="PANTHER" id="PTHR36766:SF70">
    <property type="entry name" value="DISEASE RESISTANCE PROTEIN RGA4"/>
    <property type="match status" value="1"/>
</dbReference>
<dbReference type="Gene3D" id="3.80.10.10">
    <property type="entry name" value="Ribonuclease Inhibitor"/>
    <property type="match status" value="7"/>
</dbReference>
<dbReference type="GO" id="GO:0051707">
    <property type="term" value="P:response to other organism"/>
    <property type="evidence" value="ECO:0007669"/>
    <property type="project" value="UniProtKB-ARBA"/>
</dbReference>
<dbReference type="SUPFAM" id="SSF52058">
    <property type="entry name" value="L domain-like"/>
    <property type="match status" value="1"/>
</dbReference>
<feature type="domain" description="Disease resistance protein winged helix" evidence="10">
    <location>
        <begin position="457"/>
        <end position="532"/>
    </location>
</feature>
<dbReference type="Pfam" id="PF18052">
    <property type="entry name" value="Rx_N"/>
    <property type="match status" value="1"/>
</dbReference>
<evidence type="ECO:0000256" key="1">
    <source>
        <dbReference type="ARBA" id="ARBA00022614"/>
    </source>
</evidence>
<evidence type="ECO:0000256" key="5">
    <source>
        <dbReference type="ARBA" id="ARBA00022840"/>
    </source>
</evidence>